<evidence type="ECO:0000259" key="6">
    <source>
        <dbReference type="Pfam" id="PF05199"/>
    </source>
</evidence>
<dbReference type="KEGG" id="rhg:EXZ61_02960"/>
<dbReference type="InterPro" id="IPR007867">
    <property type="entry name" value="GMC_OxRtase_C"/>
</dbReference>
<dbReference type="PANTHER" id="PTHR11552:SF147">
    <property type="entry name" value="CHOLINE DEHYDROGENASE, MITOCHONDRIAL"/>
    <property type="match status" value="1"/>
</dbReference>
<sequence length="520" mass="55884">MFDYIIIGGGTAGCVLAARLSEKPNTTVALLEAGAAPDHVVLRCPAAAAVLARTGQWSTQLATLAQPGLNGRQVTLQTGQILGGSSATQPAHWQPAQREDYDHWAAEGNVGWGADDVLPYLHKAQAQLALDPDDAPHDLALASQFLQGAQSADYPLHADSLHFAGRGASLLKQLRHQGVRQTAASAYLQRTTLERTNLRVFTEAHAMRILIDHHRAVGVEFVHAGQTMQLHAAGEVVLCSGAIGSAHLLMLSGIGPHKQLVQKGIATVHHLPGVGQTLHDHLCLTLPMRTPHATNPLALTLGGLWTFARAWRQWRSTHSGLLAGNFNPAGAFIVSEDHLRTPDLQVSLYTQPWAAREHMLGWASGYACSLHLLRPASRGRVALASKDPFAAPVVDPDYLGVRFDMERMVRGFKVMRTILEQPSLKTLGGVELASTARARNDVEIEHFLRENAHSAHHMAGTCRMGNSADDVVDAQLRVHGIAALRVVDASVMPRLVSADPLATTLMIAEKAADLLQAGMA</sequence>
<evidence type="ECO:0000256" key="4">
    <source>
        <dbReference type="ARBA" id="ARBA00022827"/>
    </source>
</evidence>
<accession>A0A515EKM4</accession>
<reference evidence="8" key="2">
    <citation type="journal article" date="2020" name="Int. J. Syst. Evol. Microbiol.">
        <title>Genomic insights into a novel species Rhodoferax aquaticus sp. nov., isolated from freshwater.</title>
        <authorList>
            <person name="Li T."/>
            <person name="Zhuo Y."/>
            <person name="Jin C.Z."/>
            <person name="Wu X."/>
            <person name="Ko S.R."/>
            <person name="Jin F.J."/>
            <person name="Ahn C.Y."/>
            <person name="Oh H.M."/>
            <person name="Lee H.G."/>
            <person name="Jin L."/>
        </authorList>
    </citation>
    <scope>NUCLEOTIDE SEQUENCE [LARGE SCALE GENOMIC DNA]</scope>
    <source>
        <strain evidence="8">Gr-4</strain>
    </source>
</reference>
<proteinExistence type="inferred from homology"/>
<dbReference type="Proteomes" id="UP000317365">
    <property type="component" value="Chromosome"/>
</dbReference>
<evidence type="ECO:0000256" key="2">
    <source>
        <dbReference type="ARBA" id="ARBA00010790"/>
    </source>
</evidence>
<evidence type="ECO:0000256" key="1">
    <source>
        <dbReference type="ARBA" id="ARBA00001974"/>
    </source>
</evidence>
<dbReference type="Gene3D" id="3.50.50.60">
    <property type="entry name" value="FAD/NAD(P)-binding domain"/>
    <property type="match status" value="1"/>
</dbReference>
<dbReference type="Pfam" id="PF05199">
    <property type="entry name" value="GMC_oxred_C"/>
    <property type="match status" value="1"/>
</dbReference>
<evidence type="ECO:0000259" key="5">
    <source>
        <dbReference type="Pfam" id="PF00732"/>
    </source>
</evidence>
<protein>
    <submittedName>
        <fullName evidence="7">Glucose-methanol-choline oxidoreductase</fullName>
    </submittedName>
</protein>
<dbReference type="RefSeq" id="WP_142808875.1">
    <property type="nucleotide sequence ID" value="NZ_CP036282.1"/>
</dbReference>
<dbReference type="GO" id="GO:0016614">
    <property type="term" value="F:oxidoreductase activity, acting on CH-OH group of donors"/>
    <property type="evidence" value="ECO:0007669"/>
    <property type="project" value="InterPro"/>
</dbReference>
<dbReference type="AlphaFoldDB" id="A0A515EKM4"/>
<dbReference type="Gene3D" id="3.30.560.10">
    <property type="entry name" value="Glucose Oxidase, domain 3"/>
    <property type="match status" value="1"/>
</dbReference>
<keyword evidence="4" id="KW-0274">FAD</keyword>
<dbReference type="Pfam" id="PF00732">
    <property type="entry name" value="GMC_oxred_N"/>
    <property type="match status" value="1"/>
</dbReference>
<dbReference type="EMBL" id="CP036282">
    <property type="protein sequence ID" value="QDL53217.1"/>
    <property type="molecule type" value="Genomic_DNA"/>
</dbReference>
<comment type="similarity">
    <text evidence="2">Belongs to the GMC oxidoreductase family.</text>
</comment>
<feature type="domain" description="Glucose-methanol-choline oxidoreductase N-terminal" evidence="5">
    <location>
        <begin position="2"/>
        <end position="283"/>
    </location>
</feature>
<name>A0A515EKM4_9BURK</name>
<dbReference type="PANTHER" id="PTHR11552">
    <property type="entry name" value="GLUCOSE-METHANOL-CHOLINE GMC OXIDOREDUCTASE"/>
    <property type="match status" value="1"/>
</dbReference>
<dbReference type="SUPFAM" id="SSF54373">
    <property type="entry name" value="FAD-linked reductases, C-terminal domain"/>
    <property type="match status" value="1"/>
</dbReference>
<organism evidence="7 8">
    <name type="scientific">Rhodoferax aquaticus</name>
    <dbReference type="NCBI Taxonomy" id="2527691"/>
    <lineage>
        <taxon>Bacteria</taxon>
        <taxon>Pseudomonadati</taxon>
        <taxon>Pseudomonadota</taxon>
        <taxon>Betaproteobacteria</taxon>
        <taxon>Burkholderiales</taxon>
        <taxon>Comamonadaceae</taxon>
        <taxon>Rhodoferax</taxon>
    </lineage>
</organism>
<dbReference type="GO" id="GO:0050660">
    <property type="term" value="F:flavin adenine dinucleotide binding"/>
    <property type="evidence" value="ECO:0007669"/>
    <property type="project" value="InterPro"/>
</dbReference>
<dbReference type="InterPro" id="IPR000172">
    <property type="entry name" value="GMC_OxRdtase_N"/>
</dbReference>
<dbReference type="InterPro" id="IPR036188">
    <property type="entry name" value="FAD/NAD-bd_sf"/>
</dbReference>
<comment type="cofactor">
    <cofactor evidence="1">
        <name>FAD</name>
        <dbReference type="ChEBI" id="CHEBI:57692"/>
    </cofactor>
</comment>
<gene>
    <name evidence="7" type="ORF">EXZ61_02960</name>
</gene>
<evidence type="ECO:0000313" key="8">
    <source>
        <dbReference type="Proteomes" id="UP000317365"/>
    </source>
</evidence>
<dbReference type="PIRSF" id="PIRSF000137">
    <property type="entry name" value="Alcohol_oxidase"/>
    <property type="match status" value="1"/>
</dbReference>
<evidence type="ECO:0000313" key="7">
    <source>
        <dbReference type="EMBL" id="QDL53217.1"/>
    </source>
</evidence>
<dbReference type="SUPFAM" id="SSF51905">
    <property type="entry name" value="FAD/NAD(P)-binding domain"/>
    <property type="match status" value="1"/>
</dbReference>
<evidence type="ECO:0000256" key="3">
    <source>
        <dbReference type="ARBA" id="ARBA00022630"/>
    </source>
</evidence>
<reference evidence="8" key="1">
    <citation type="submission" date="2019-02" db="EMBL/GenBank/DDBJ databases">
        <title>Complete genome sequence of Rhodoferax sp. Gr-4.</title>
        <authorList>
            <person name="Jin L."/>
        </authorList>
    </citation>
    <scope>NUCLEOTIDE SEQUENCE [LARGE SCALE GENOMIC DNA]</scope>
    <source>
        <strain evidence="8">Gr-4</strain>
    </source>
</reference>
<keyword evidence="3" id="KW-0285">Flavoprotein</keyword>
<keyword evidence="8" id="KW-1185">Reference proteome</keyword>
<dbReference type="InterPro" id="IPR012132">
    <property type="entry name" value="GMC_OxRdtase"/>
</dbReference>
<feature type="domain" description="Glucose-methanol-choline oxidoreductase C-terminal" evidence="6">
    <location>
        <begin position="375"/>
        <end position="508"/>
    </location>
</feature>